<keyword evidence="2" id="KW-1185">Reference proteome</keyword>
<dbReference type="Proteomes" id="UP001057520">
    <property type="component" value="Chromosome"/>
</dbReference>
<dbReference type="EMBL" id="CP096040">
    <property type="protein sequence ID" value="USQ97600.1"/>
    <property type="molecule type" value="Genomic_DNA"/>
</dbReference>
<evidence type="ECO:0000313" key="1">
    <source>
        <dbReference type="EMBL" id="USQ97600.1"/>
    </source>
</evidence>
<organism evidence="1 2">
    <name type="scientific">Caulobacter segnis</name>
    <dbReference type="NCBI Taxonomy" id="88688"/>
    <lineage>
        <taxon>Bacteria</taxon>
        <taxon>Pseudomonadati</taxon>
        <taxon>Pseudomonadota</taxon>
        <taxon>Alphaproteobacteria</taxon>
        <taxon>Caulobacterales</taxon>
        <taxon>Caulobacteraceae</taxon>
        <taxon>Caulobacter</taxon>
    </lineage>
</organism>
<evidence type="ECO:0000313" key="2">
    <source>
        <dbReference type="Proteomes" id="UP001057520"/>
    </source>
</evidence>
<protein>
    <submittedName>
        <fullName evidence="1">Uncharacterized protein</fullName>
    </submittedName>
</protein>
<sequence>MTKTTDETVDWLIDVMQQAIEQGHATAAELEDWLLAAMALEDMAHAEARDAQEARAFTNWMPPGATLH</sequence>
<accession>A0ABY4ZYL5</accession>
<proteinExistence type="predicted"/>
<reference evidence="1 2" key="1">
    <citation type="submission" date="2022-04" db="EMBL/GenBank/DDBJ databases">
        <title>Genome sequence of soybean root-associated Caulobacter segnis RL271.</title>
        <authorList>
            <person name="Longley R."/>
            <person name="Bonito G."/>
            <person name="Trigodet F."/>
            <person name="Crosson S."/>
            <person name="Fiebig A."/>
        </authorList>
    </citation>
    <scope>NUCLEOTIDE SEQUENCE [LARGE SCALE GENOMIC DNA]</scope>
    <source>
        <strain evidence="1 2">RL271</strain>
    </source>
</reference>
<gene>
    <name evidence="1" type="ORF">MZV50_08705</name>
</gene>
<name>A0ABY4ZYL5_9CAUL</name>